<dbReference type="AlphaFoldDB" id="A0A0D9W6B4"/>
<organism evidence="1 2">
    <name type="scientific">Leersia perrieri</name>
    <dbReference type="NCBI Taxonomy" id="77586"/>
    <lineage>
        <taxon>Eukaryota</taxon>
        <taxon>Viridiplantae</taxon>
        <taxon>Streptophyta</taxon>
        <taxon>Embryophyta</taxon>
        <taxon>Tracheophyta</taxon>
        <taxon>Spermatophyta</taxon>
        <taxon>Magnoliopsida</taxon>
        <taxon>Liliopsida</taxon>
        <taxon>Poales</taxon>
        <taxon>Poaceae</taxon>
        <taxon>BOP clade</taxon>
        <taxon>Oryzoideae</taxon>
        <taxon>Oryzeae</taxon>
        <taxon>Oryzinae</taxon>
        <taxon>Leersia</taxon>
    </lineage>
</organism>
<dbReference type="EnsemblPlants" id="LPERR04G13050.1">
    <property type="protein sequence ID" value="LPERR04G13050.1"/>
    <property type="gene ID" value="LPERR04G13050"/>
</dbReference>
<dbReference type="Proteomes" id="UP000032180">
    <property type="component" value="Chromosome 4"/>
</dbReference>
<reference evidence="1 2" key="1">
    <citation type="submission" date="2012-08" db="EMBL/GenBank/DDBJ databases">
        <title>Oryza genome evolution.</title>
        <authorList>
            <person name="Wing R.A."/>
        </authorList>
    </citation>
    <scope>NUCLEOTIDE SEQUENCE</scope>
</reference>
<evidence type="ECO:0000313" key="2">
    <source>
        <dbReference type="Proteomes" id="UP000032180"/>
    </source>
</evidence>
<protein>
    <submittedName>
        <fullName evidence="1">Uncharacterized protein</fullName>
    </submittedName>
</protein>
<evidence type="ECO:0000313" key="1">
    <source>
        <dbReference type="EnsemblPlants" id="LPERR04G13050.1"/>
    </source>
</evidence>
<accession>A0A0D9W6B4</accession>
<dbReference type="HOGENOM" id="CLU_2461276_0_0_1"/>
<sequence>EVSGSFFAKVLNPQFLYSRLGTLPVPSISAARLLLLLLLRHHLPHEPPLRCALRLRRRRSRAVWIGGARRVCHQHYLSQLNAPCCVNYY</sequence>
<reference evidence="1" key="3">
    <citation type="submission" date="2015-04" db="UniProtKB">
        <authorList>
            <consortium name="EnsemblPlants"/>
        </authorList>
    </citation>
    <scope>IDENTIFICATION</scope>
</reference>
<proteinExistence type="predicted"/>
<reference evidence="2" key="2">
    <citation type="submission" date="2013-12" db="EMBL/GenBank/DDBJ databases">
        <authorList>
            <person name="Yu Y."/>
            <person name="Lee S."/>
            <person name="de Baynast K."/>
            <person name="Wissotski M."/>
            <person name="Liu L."/>
            <person name="Talag J."/>
            <person name="Goicoechea J."/>
            <person name="Angelova A."/>
            <person name="Jetty R."/>
            <person name="Kudrna D."/>
            <person name="Golser W."/>
            <person name="Rivera L."/>
            <person name="Zhang J."/>
            <person name="Wing R."/>
        </authorList>
    </citation>
    <scope>NUCLEOTIDE SEQUENCE</scope>
</reference>
<name>A0A0D9W6B4_9ORYZ</name>
<dbReference type="Gramene" id="LPERR04G13050.1">
    <property type="protein sequence ID" value="LPERR04G13050.1"/>
    <property type="gene ID" value="LPERR04G13050"/>
</dbReference>
<keyword evidence="2" id="KW-1185">Reference proteome</keyword>